<feature type="domain" description="Glycosyltransferase 2-like" evidence="2">
    <location>
        <begin position="4"/>
        <end position="130"/>
    </location>
</feature>
<reference evidence="3 4" key="1">
    <citation type="journal article" date="2023" name="Virus Evol.">
        <title>Computational host range prediction-The good, the bad, and the ugly.</title>
        <authorList>
            <person name="Howell A.A."/>
            <person name="Versoza C.J."/>
            <person name="Pfeifer S.P."/>
        </authorList>
    </citation>
    <scope>NUCLEOTIDE SEQUENCE [LARGE SCALE GENOMIC DNA]</scope>
    <source>
        <strain evidence="3 4">1610/1b</strain>
    </source>
</reference>
<organism evidence="3 4">
    <name type="scientific">Gordonia hydrophobica</name>
    <dbReference type="NCBI Taxonomy" id="40516"/>
    <lineage>
        <taxon>Bacteria</taxon>
        <taxon>Bacillati</taxon>
        <taxon>Actinomycetota</taxon>
        <taxon>Actinomycetes</taxon>
        <taxon>Mycobacteriales</taxon>
        <taxon>Gordoniaceae</taxon>
        <taxon>Gordonia</taxon>
    </lineage>
</organism>
<dbReference type="InterPro" id="IPR050834">
    <property type="entry name" value="Glycosyltransf_2"/>
</dbReference>
<dbReference type="PANTHER" id="PTHR43685">
    <property type="entry name" value="GLYCOSYLTRANSFERASE"/>
    <property type="match status" value="1"/>
</dbReference>
<name>A0ABZ2TWM3_9ACTN</name>
<keyword evidence="1" id="KW-0472">Membrane</keyword>
<dbReference type="EC" id="2.4.-.-" evidence="3"/>
<dbReference type="RefSeq" id="WP_169802488.1">
    <property type="nucleotide sequence ID" value="NZ_CP136137.1"/>
</dbReference>
<evidence type="ECO:0000313" key="4">
    <source>
        <dbReference type="Proteomes" id="UP001479933"/>
    </source>
</evidence>
<sequence>MKLSLVIPVYNEESSIGDCLESVARQQRQFDECVVVDNRCSDSTMDIVREYQNRIPLKLVYESRPGVVWAREVGFEVATGDILCRIDADTRLGPQWSRRVEEFFEKHSDYSAVTGINYTYDTPIDGYVERSVKSAAAKSIRNGATATETLCGNNMAIRADSWSDARKFLLNAPNTHEDVDLSLALAKAGGRSALFPALVGVASGRRFAEPLIDNVRYLYANYRTARMHGDWGVLFRMLLLAPVNIVFLLVMKVLVAPFDPDSRAWRPFRSVRKRRVSPVTGVRR</sequence>
<keyword evidence="3" id="KW-0808">Transferase</keyword>
<keyword evidence="1" id="KW-0812">Transmembrane</keyword>
<dbReference type="Gene3D" id="3.90.550.10">
    <property type="entry name" value="Spore Coat Polysaccharide Biosynthesis Protein SpsA, Chain A"/>
    <property type="match status" value="1"/>
</dbReference>
<keyword evidence="1" id="KW-1133">Transmembrane helix</keyword>
<dbReference type="InterPro" id="IPR001173">
    <property type="entry name" value="Glyco_trans_2-like"/>
</dbReference>
<evidence type="ECO:0000259" key="2">
    <source>
        <dbReference type="Pfam" id="PF00535"/>
    </source>
</evidence>
<evidence type="ECO:0000256" key="1">
    <source>
        <dbReference type="SAM" id="Phobius"/>
    </source>
</evidence>
<gene>
    <name evidence="3" type="ORF">RVF87_12490</name>
</gene>
<dbReference type="GO" id="GO:0016757">
    <property type="term" value="F:glycosyltransferase activity"/>
    <property type="evidence" value="ECO:0007669"/>
    <property type="project" value="UniProtKB-KW"/>
</dbReference>
<dbReference type="PANTHER" id="PTHR43685:SF2">
    <property type="entry name" value="GLYCOSYLTRANSFERASE 2-LIKE DOMAIN-CONTAINING PROTEIN"/>
    <property type="match status" value="1"/>
</dbReference>
<accession>A0ABZ2TWM3</accession>
<dbReference type="EMBL" id="CP136137">
    <property type="protein sequence ID" value="WYY05900.1"/>
    <property type="molecule type" value="Genomic_DNA"/>
</dbReference>
<feature type="transmembrane region" description="Helical" evidence="1">
    <location>
        <begin position="233"/>
        <end position="255"/>
    </location>
</feature>
<proteinExistence type="predicted"/>
<keyword evidence="3" id="KW-0328">Glycosyltransferase</keyword>
<dbReference type="InterPro" id="IPR029044">
    <property type="entry name" value="Nucleotide-diphossugar_trans"/>
</dbReference>
<evidence type="ECO:0000313" key="3">
    <source>
        <dbReference type="EMBL" id="WYY05900.1"/>
    </source>
</evidence>
<dbReference type="Proteomes" id="UP001479933">
    <property type="component" value="Chromosome"/>
</dbReference>
<protein>
    <submittedName>
        <fullName evidence="3">Glycosyltransferase family 2 protein</fullName>
        <ecNumber evidence="3">2.4.-.-</ecNumber>
    </submittedName>
</protein>
<dbReference type="Pfam" id="PF00535">
    <property type="entry name" value="Glycos_transf_2"/>
    <property type="match status" value="1"/>
</dbReference>
<keyword evidence="4" id="KW-1185">Reference proteome</keyword>
<dbReference type="CDD" id="cd00761">
    <property type="entry name" value="Glyco_tranf_GTA_type"/>
    <property type="match status" value="1"/>
</dbReference>
<dbReference type="SUPFAM" id="SSF53448">
    <property type="entry name" value="Nucleotide-diphospho-sugar transferases"/>
    <property type="match status" value="1"/>
</dbReference>